<name>A0A101U8E6_9ACTN</name>
<dbReference type="InterPro" id="IPR050766">
    <property type="entry name" value="Bact_Lucif_Oxidored"/>
</dbReference>
<keyword evidence="1" id="KW-0560">Oxidoreductase</keyword>
<dbReference type="GO" id="GO:0005829">
    <property type="term" value="C:cytosol"/>
    <property type="evidence" value="ECO:0007669"/>
    <property type="project" value="TreeGrafter"/>
</dbReference>
<evidence type="ECO:0000256" key="1">
    <source>
        <dbReference type="ARBA" id="ARBA00023002"/>
    </source>
</evidence>
<evidence type="ECO:0000313" key="4">
    <source>
        <dbReference type="EMBL" id="KUO06130.1"/>
    </source>
</evidence>
<proteinExistence type="predicted"/>
<keyword evidence="2" id="KW-0503">Monooxygenase</keyword>
<dbReference type="EMBL" id="LMWY01000003">
    <property type="protein sequence ID" value="KUO06130.1"/>
    <property type="molecule type" value="Genomic_DNA"/>
</dbReference>
<comment type="caution">
    <text evidence="4">The sequence shown here is derived from an EMBL/GenBank/DDBJ whole genome shotgun (WGS) entry which is preliminary data.</text>
</comment>
<organism evidence="4 5">
    <name type="scientific">Streptomyces caeruleatus</name>
    <dbReference type="NCBI Taxonomy" id="661399"/>
    <lineage>
        <taxon>Bacteria</taxon>
        <taxon>Bacillati</taxon>
        <taxon>Actinomycetota</taxon>
        <taxon>Actinomycetes</taxon>
        <taxon>Kitasatosporales</taxon>
        <taxon>Streptomycetaceae</taxon>
        <taxon>Streptomyces</taxon>
    </lineage>
</organism>
<dbReference type="SUPFAM" id="SSF51679">
    <property type="entry name" value="Bacterial luciferase-like"/>
    <property type="match status" value="1"/>
</dbReference>
<evidence type="ECO:0000256" key="2">
    <source>
        <dbReference type="ARBA" id="ARBA00023033"/>
    </source>
</evidence>
<dbReference type="Gene3D" id="3.20.20.30">
    <property type="entry name" value="Luciferase-like domain"/>
    <property type="match status" value="1"/>
</dbReference>
<dbReference type="Pfam" id="PF00296">
    <property type="entry name" value="Bac_luciferase"/>
    <property type="match status" value="1"/>
</dbReference>
<dbReference type="OrthoDB" id="7903015at2"/>
<dbReference type="RefSeq" id="WP_062716695.1">
    <property type="nucleotide sequence ID" value="NZ_KQ948924.1"/>
</dbReference>
<gene>
    <name evidence="4" type="ORF">AQJ67_04885</name>
</gene>
<accession>A0A101U8E6</accession>
<dbReference type="Proteomes" id="UP000053429">
    <property type="component" value="Unassembled WGS sequence"/>
</dbReference>
<dbReference type="PANTHER" id="PTHR30137">
    <property type="entry name" value="LUCIFERASE-LIKE MONOOXYGENASE"/>
    <property type="match status" value="1"/>
</dbReference>
<dbReference type="InterPro" id="IPR011251">
    <property type="entry name" value="Luciferase-like_dom"/>
</dbReference>
<keyword evidence="5" id="KW-1185">Reference proteome</keyword>
<evidence type="ECO:0000259" key="3">
    <source>
        <dbReference type="Pfam" id="PF00296"/>
    </source>
</evidence>
<evidence type="ECO:0000313" key="5">
    <source>
        <dbReference type="Proteomes" id="UP000053429"/>
    </source>
</evidence>
<feature type="domain" description="Luciferase-like" evidence="3">
    <location>
        <begin position="33"/>
        <end position="252"/>
    </location>
</feature>
<dbReference type="AlphaFoldDB" id="A0A101U8E6"/>
<dbReference type="InterPro" id="IPR036661">
    <property type="entry name" value="Luciferase-like_sf"/>
</dbReference>
<dbReference type="GO" id="GO:0016705">
    <property type="term" value="F:oxidoreductase activity, acting on paired donors, with incorporation or reduction of molecular oxygen"/>
    <property type="evidence" value="ECO:0007669"/>
    <property type="project" value="InterPro"/>
</dbReference>
<protein>
    <submittedName>
        <fullName evidence="4">Luciferase</fullName>
    </submittedName>
</protein>
<reference evidence="4 5" key="1">
    <citation type="submission" date="2015-10" db="EMBL/GenBank/DDBJ databases">
        <title>Draft genome sequence of Streptomyces caeruleatus NRRL B-24802, type strain for the species Streptomyces caeruleatus.</title>
        <authorList>
            <person name="Ruckert C."/>
            <person name="Winkler A."/>
            <person name="Kalinowski J."/>
            <person name="Kampfer P."/>
            <person name="Glaeser S."/>
        </authorList>
    </citation>
    <scope>NUCLEOTIDE SEQUENCE [LARGE SCALE GENOMIC DNA]</scope>
    <source>
        <strain evidence="4 5">NRRL B-24802</strain>
    </source>
</reference>
<sequence length="322" mass="35361">MIDAWTFEQLNVSAESDPLKFDARQCADEYAWRLDCAVRAENLGFTGVFFSEHHFQGLRVCPAPGQFAAAVAARTSTLRIGFLGLVLPLWQPWRVVEEIGTLDQISNGRAELGVARGTGPAEAEAVGIPAEETGPRYEEALDILDRALAEPSFSHHGRFWSFDQLTVVPRPVQNPPPRPWTAARSTHSAASAGHRGHRLCSAFLPTEQITEIFDAYRAAADRRGRRPRPRDLALRRTVFVAASSAAAADRSESARRLLPDLPASDIVAGTPSEVAEQLIHQARETGAANVIGFFAGDWLDRPAVEESYRLFGEQVIPALRRC</sequence>
<dbReference type="PANTHER" id="PTHR30137:SF8">
    <property type="entry name" value="BLR5498 PROTEIN"/>
    <property type="match status" value="1"/>
</dbReference>
<dbReference type="STRING" id="661399.AQJ67_04885"/>
<dbReference type="GO" id="GO:0004497">
    <property type="term" value="F:monooxygenase activity"/>
    <property type="evidence" value="ECO:0007669"/>
    <property type="project" value="UniProtKB-KW"/>
</dbReference>